<dbReference type="Proteomes" id="UP000294847">
    <property type="component" value="Chromosome 3"/>
</dbReference>
<evidence type="ECO:0000313" key="2">
    <source>
        <dbReference type="Proteomes" id="UP000294847"/>
    </source>
</evidence>
<organism evidence="1 2">
    <name type="scientific">Pyricularia oryzae</name>
    <name type="common">Rice blast fungus</name>
    <name type="synonym">Magnaporthe oryzae</name>
    <dbReference type="NCBI Taxonomy" id="318829"/>
    <lineage>
        <taxon>Eukaryota</taxon>
        <taxon>Fungi</taxon>
        <taxon>Dikarya</taxon>
        <taxon>Ascomycota</taxon>
        <taxon>Pezizomycotina</taxon>
        <taxon>Sordariomycetes</taxon>
        <taxon>Sordariomycetidae</taxon>
        <taxon>Magnaporthales</taxon>
        <taxon>Pyriculariaceae</taxon>
        <taxon>Pyricularia</taxon>
    </lineage>
</organism>
<gene>
    <name evidence="1" type="ORF">PoMZ_02862</name>
</gene>
<proteinExistence type="predicted"/>
<sequence>MATLERSQVFLVEQSGMTVQQAVDGKTVTDGTMHKYKNTDMMEQRLAQNNDKNKTQALHLSCCPVPGTAGDWGQDIEPMARVQLQPEPR</sequence>
<dbReference type="AlphaFoldDB" id="A0A4P7NC23"/>
<accession>A0A4P7NC23</accession>
<reference evidence="1 2" key="1">
    <citation type="journal article" date="2019" name="Mol. Biol. Evol.">
        <title>Blast fungal genomes show frequent chromosomal changes, gene gains and losses, and effector gene turnover.</title>
        <authorList>
            <person name="Gomez Luciano L.B."/>
            <person name="Jason Tsai I."/>
            <person name="Chuma I."/>
            <person name="Tosa Y."/>
            <person name="Chen Y.H."/>
            <person name="Li J.Y."/>
            <person name="Li M.Y."/>
            <person name="Jade Lu M.Y."/>
            <person name="Nakayashiki H."/>
            <person name="Li W.H."/>
        </authorList>
    </citation>
    <scope>NUCLEOTIDE SEQUENCE [LARGE SCALE GENOMIC DNA]</scope>
    <source>
        <strain evidence="1">MZ5-1-6</strain>
    </source>
</reference>
<dbReference type="EMBL" id="CP034206">
    <property type="protein sequence ID" value="QBZ57924.1"/>
    <property type="molecule type" value="Genomic_DNA"/>
</dbReference>
<evidence type="ECO:0000313" key="1">
    <source>
        <dbReference type="EMBL" id="QBZ57924.1"/>
    </source>
</evidence>
<name>A0A4P7NC23_PYROR</name>
<protein>
    <submittedName>
        <fullName evidence="1">Uncharacterized protein</fullName>
    </submittedName>
</protein>